<reference evidence="14 15" key="1">
    <citation type="submission" date="2015-02" db="EMBL/GenBank/DDBJ databases">
        <authorList>
            <person name="Gomez-Escribano P.J."/>
        </authorList>
    </citation>
    <scope>NUCLEOTIDE SEQUENCE [LARGE SCALE GENOMIC DNA]</scope>
    <source>
        <strain evidence="15">C34 (DSM 42122 / NRRL B-24963)</strain>
    </source>
</reference>
<gene>
    <name evidence="14" type="primary">sle_59870</name>
</gene>
<comment type="catalytic activity">
    <reaction evidence="10">
        <text>an acyl-CoA + a 1,2-diacyl-sn-glycerol = a triacyl-sn-glycerol + CoA</text>
        <dbReference type="Rhea" id="RHEA:10868"/>
        <dbReference type="ChEBI" id="CHEBI:17815"/>
        <dbReference type="ChEBI" id="CHEBI:57287"/>
        <dbReference type="ChEBI" id="CHEBI:58342"/>
        <dbReference type="ChEBI" id="CHEBI:64615"/>
        <dbReference type="EC" id="2.3.1.20"/>
    </reaction>
</comment>
<evidence type="ECO:0000256" key="11">
    <source>
        <dbReference type="SAM" id="MobiDB-lite"/>
    </source>
</evidence>
<feature type="domain" description="O-acyltransferase WSD1 C-terminal" evidence="13">
    <location>
        <begin position="320"/>
        <end position="459"/>
    </location>
</feature>
<sequence length="464" mass="48895">MNEPRPDGGWTSPGPMSGTDTLFWRLSGNPLTRPHVTWLWLLESPPEWEDFVRACDGATRRLPRLRHRVAETPLRTGTPSWTPDTGFRLSRHVHRMRLPAPGGQRELLDLVEWRASAAFDPLHPPWEITLVEGYQRDRAAAVLTWHHSVGDAVTIVAAVRRLMTGGAPAETAGPATAPPRDPSAPHSGPSRRTAVSRLVGDAAEEARTALRAGVRALTAPGATGAGARIAGGAVAQLLQPLSSSPLLARRSPALHYGLLTVSLPGLKAAGKAAGVSVTSAYVSAILGAFHRYHDHHGFVRDTVPVLVPVSLREPHETGAGNLVAAVVIPGPVGDLPARARMVRVHDAVAEARSLVARGACTVLAGMGALVPRPLYERLAPLLLRRIDVVVTSVPGLPATARAAGAAVVNAVPWAPRGGAAANISMASHGDLCGIGTNLDPAAITDPGLFHRFLEDSFEETLGHG</sequence>
<keyword evidence="7" id="KW-0319">Glycerol metabolism</keyword>
<feature type="domain" description="O-acyltransferase WSD1-like N-terminal" evidence="12">
    <location>
        <begin position="16"/>
        <end position="279"/>
    </location>
</feature>
<dbReference type="GO" id="GO:0051701">
    <property type="term" value="P:biological process involved in interaction with host"/>
    <property type="evidence" value="ECO:0007669"/>
    <property type="project" value="TreeGrafter"/>
</dbReference>
<dbReference type="EC" id="2.3.1.20" evidence="4"/>
<evidence type="ECO:0000256" key="1">
    <source>
        <dbReference type="ARBA" id="ARBA00004771"/>
    </source>
</evidence>
<dbReference type="GO" id="GO:0006071">
    <property type="term" value="P:glycerol metabolic process"/>
    <property type="evidence" value="ECO:0007669"/>
    <property type="project" value="UniProtKB-KW"/>
</dbReference>
<keyword evidence="5" id="KW-0444">Lipid biosynthesis</keyword>
<dbReference type="InterPro" id="IPR009721">
    <property type="entry name" value="O-acyltransferase_WSD1_C"/>
</dbReference>
<dbReference type="Proteomes" id="UP000035016">
    <property type="component" value="Chromosome Chromosome"/>
</dbReference>
<evidence type="ECO:0000256" key="4">
    <source>
        <dbReference type="ARBA" id="ARBA00013244"/>
    </source>
</evidence>
<keyword evidence="9 14" id="KW-0012">Acyltransferase</keyword>
<dbReference type="PANTHER" id="PTHR31650">
    <property type="entry name" value="O-ACYLTRANSFERASE (WSD1-LIKE) FAMILY PROTEIN"/>
    <property type="match status" value="1"/>
</dbReference>
<proteinExistence type="inferred from homology"/>
<keyword evidence="6 14" id="KW-0808">Transferase</keyword>
<evidence type="ECO:0000256" key="8">
    <source>
        <dbReference type="ARBA" id="ARBA00023098"/>
    </source>
</evidence>
<dbReference type="GO" id="GO:0019432">
    <property type="term" value="P:triglyceride biosynthetic process"/>
    <property type="evidence" value="ECO:0007669"/>
    <property type="project" value="UniProtKB-UniPathway"/>
</dbReference>
<dbReference type="Pfam" id="PF06974">
    <property type="entry name" value="WS_DGAT_C"/>
    <property type="match status" value="1"/>
</dbReference>
<dbReference type="GO" id="GO:0004144">
    <property type="term" value="F:diacylglycerol O-acyltransferase activity"/>
    <property type="evidence" value="ECO:0007669"/>
    <property type="project" value="UniProtKB-EC"/>
</dbReference>
<evidence type="ECO:0000256" key="9">
    <source>
        <dbReference type="ARBA" id="ARBA00023315"/>
    </source>
</evidence>
<evidence type="ECO:0000259" key="12">
    <source>
        <dbReference type="Pfam" id="PF03007"/>
    </source>
</evidence>
<dbReference type="GO" id="GO:0001666">
    <property type="term" value="P:response to hypoxia"/>
    <property type="evidence" value="ECO:0007669"/>
    <property type="project" value="TreeGrafter"/>
</dbReference>
<dbReference type="InterPro" id="IPR045034">
    <property type="entry name" value="O-acyltransferase_WSD1-like"/>
</dbReference>
<evidence type="ECO:0000313" key="15">
    <source>
        <dbReference type="Proteomes" id="UP000035016"/>
    </source>
</evidence>
<name>A0A0F7W3Z5_STRLW</name>
<evidence type="ECO:0000256" key="7">
    <source>
        <dbReference type="ARBA" id="ARBA00022798"/>
    </source>
</evidence>
<evidence type="ECO:0000256" key="2">
    <source>
        <dbReference type="ARBA" id="ARBA00005189"/>
    </source>
</evidence>
<dbReference type="RefSeq" id="WP_078648275.1">
    <property type="nucleotide sequence ID" value="NZ_AZSD01000236.1"/>
</dbReference>
<comment type="similarity">
    <text evidence="3">Belongs to the long-chain O-acyltransferase family.</text>
</comment>
<organism evidence="14 15">
    <name type="scientific">Streptomyces leeuwenhoekii</name>
    <dbReference type="NCBI Taxonomy" id="1437453"/>
    <lineage>
        <taxon>Bacteria</taxon>
        <taxon>Bacillati</taxon>
        <taxon>Actinomycetota</taxon>
        <taxon>Actinomycetes</taxon>
        <taxon>Kitasatosporales</taxon>
        <taxon>Streptomycetaceae</taxon>
        <taxon>Streptomyces</taxon>
    </lineage>
</organism>
<dbReference type="GO" id="GO:0005886">
    <property type="term" value="C:plasma membrane"/>
    <property type="evidence" value="ECO:0007669"/>
    <property type="project" value="TreeGrafter"/>
</dbReference>
<comment type="pathway">
    <text evidence="2">Lipid metabolism.</text>
</comment>
<dbReference type="KEGG" id="sle:sle_59870"/>
<dbReference type="GO" id="GO:0071731">
    <property type="term" value="P:response to nitric oxide"/>
    <property type="evidence" value="ECO:0007669"/>
    <property type="project" value="TreeGrafter"/>
</dbReference>
<dbReference type="PANTHER" id="PTHR31650:SF1">
    <property type="entry name" value="WAX ESTER SYNTHASE_DIACYLGLYCEROL ACYLTRANSFERASE 4-RELATED"/>
    <property type="match status" value="1"/>
</dbReference>
<evidence type="ECO:0000256" key="6">
    <source>
        <dbReference type="ARBA" id="ARBA00022679"/>
    </source>
</evidence>
<evidence type="ECO:0000256" key="3">
    <source>
        <dbReference type="ARBA" id="ARBA00009587"/>
    </source>
</evidence>
<protein>
    <recommendedName>
        <fullName evidence="4">diacylglycerol O-acyltransferase</fullName>
        <ecNumber evidence="4">2.3.1.20</ecNumber>
    </recommendedName>
</protein>
<evidence type="ECO:0000256" key="10">
    <source>
        <dbReference type="ARBA" id="ARBA00048109"/>
    </source>
</evidence>
<dbReference type="UniPathway" id="UPA00282"/>
<dbReference type="Pfam" id="PF03007">
    <property type="entry name" value="WS_DGAT_cat"/>
    <property type="match status" value="1"/>
</dbReference>
<dbReference type="InterPro" id="IPR023213">
    <property type="entry name" value="CAT-like_dom_sf"/>
</dbReference>
<feature type="region of interest" description="Disordered" evidence="11">
    <location>
        <begin position="167"/>
        <end position="196"/>
    </location>
</feature>
<dbReference type="AlphaFoldDB" id="A0A0F7W3Z5"/>
<keyword evidence="8" id="KW-0443">Lipid metabolism</keyword>
<evidence type="ECO:0000256" key="5">
    <source>
        <dbReference type="ARBA" id="ARBA00022516"/>
    </source>
</evidence>
<dbReference type="EMBL" id="LN831790">
    <property type="protein sequence ID" value="CQR65443.1"/>
    <property type="molecule type" value="Genomic_DNA"/>
</dbReference>
<comment type="pathway">
    <text evidence="1">Glycerolipid metabolism; triacylglycerol biosynthesis.</text>
</comment>
<evidence type="ECO:0000313" key="14">
    <source>
        <dbReference type="EMBL" id="CQR65443.1"/>
    </source>
</evidence>
<evidence type="ECO:0000259" key="13">
    <source>
        <dbReference type="Pfam" id="PF06974"/>
    </source>
</evidence>
<dbReference type="SUPFAM" id="SSF52777">
    <property type="entry name" value="CoA-dependent acyltransferases"/>
    <property type="match status" value="1"/>
</dbReference>
<accession>A0A0F7W3Z5</accession>
<dbReference type="InterPro" id="IPR004255">
    <property type="entry name" value="O-acyltransferase_WSD1_N"/>
</dbReference>
<dbReference type="Gene3D" id="3.30.559.10">
    <property type="entry name" value="Chloramphenicol acetyltransferase-like domain"/>
    <property type="match status" value="1"/>
</dbReference>